<proteinExistence type="predicted"/>
<dbReference type="Proteomes" id="UP000187506">
    <property type="component" value="Chromosome"/>
</dbReference>
<evidence type="ECO:0000256" key="1">
    <source>
        <dbReference type="SAM" id="MobiDB-lite"/>
    </source>
</evidence>
<feature type="signal peptide" evidence="2">
    <location>
        <begin position="1"/>
        <end position="23"/>
    </location>
</feature>
<dbReference type="KEGG" id="lvn:BWR22_05620"/>
<dbReference type="Pfam" id="PF13202">
    <property type="entry name" value="EF-hand_5"/>
    <property type="match status" value="3"/>
</dbReference>
<dbReference type="InterPro" id="IPR002048">
    <property type="entry name" value="EF_hand_dom"/>
</dbReference>
<dbReference type="SMART" id="SM00054">
    <property type="entry name" value="EFh"/>
    <property type="match status" value="3"/>
</dbReference>
<feature type="compositionally biased region" description="Basic and acidic residues" evidence="1">
    <location>
        <begin position="52"/>
        <end position="77"/>
    </location>
</feature>
<evidence type="ECO:0000259" key="3">
    <source>
        <dbReference type="PROSITE" id="PS50222"/>
    </source>
</evidence>
<dbReference type="InterPro" id="IPR011992">
    <property type="entry name" value="EF-hand-dom_pair"/>
</dbReference>
<organism evidence="4 5">
    <name type="scientific">Lacinutrix venerupis</name>
    <dbReference type="NCBI Taxonomy" id="1486034"/>
    <lineage>
        <taxon>Bacteria</taxon>
        <taxon>Pseudomonadati</taxon>
        <taxon>Bacteroidota</taxon>
        <taxon>Flavobacteriia</taxon>
        <taxon>Flavobacteriales</taxon>
        <taxon>Flavobacteriaceae</taxon>
        <taxon>Lacinutrix</taxon>
    </lineage>
</organism>
<feature type="domain" description="EF-hand" evidence="3">
    <location>
        <begin position="70"/>
        <end position="105"/>
    </location>
</feature>
<dbReference type="SUPFAM" id="SSF47473">
    <property type="entry name" value="EF-hand"/>
    <property type="match status" value="1"/>
</dbReference>
<dbReference type="PROSITE" id="PS50222">
    <property type="entry name" value="EF_HAND_2"/>
    <property type="match status" value="2"/>
</dbReference>
<feature type="region of interest" description="Disordered" evidence="1">
    <location>
        <begin position="23"/>
        <end position="90"/>
    </location>
</feature>
<dbReference type="InterPro" id="IPR018247">
    <property type="entry name" value="EF_Hand_1_Ca_BS"/>
</dbReference>
<sequence>MKNNYLKAVLIVFTILLTSSVYAQGPPSGGRGQGGGRGQQRGSQPDASEIFSKLDTDNDNKISAEEASQDQRGKISQDFEEIDSNDDGFIDIDELSDSLNSRSSRKKPKKIAPKKLIKQIDDNGDETLNELEVAAKDNRQLIKDFSKIDVNQDGELDLEELEAFYANNEDDSGRKRKKKD</sequence>
<dbReference type="EMBL" id="CP019352">
    <property type="protein sequence ID" value="APX99808.1"/>
    <property type="molecule type" value="Genomic_DNA"/>
</dbReference>
<feature type="compositionally biased region" description="Acidic residues" evidence="1">
    <location>
        <begin position="78"/>
        <end position="90"/>
    </location>
</feature>
<feature type="compositionally biased region" description="Gly residues" evidence="1">
    <location>
        <begin position="27"/>
        <end position="39"/>
    </location>
</feature>
<dbReference type="RefSeq" id="WP_076732435.1">
    <property type="nucleotide sequence ID" value="NZ_CP019352.1"/>
</dbReference>
<name>A0AAC9LJY3_9FLAO</name>
<evidence type="ECO:0000256" key="2">
    <source>
        <dbReference type="SAM" id="SignalP"/>
    </source>
</evidence>
<feature type="domain" description="EF-hand" evidence="3">
    <location>
        <begin position="136"/>
        <end position="171"/>
    </location>
</feature>
<keyword evidence="5" id="KW-1185">Reference proteome</keyword>
<reference evidence="4 5" key="1">
    <citation type="submission" date="2017-01" db="EMBL/GenBank/DDBJ databases">
        <title>Complete genome of Lacinutrix venerupis DOK2-8 isolated from seawater in Dokdo.</title>
        <authorList>
            <person name="Chi W.-J."/>
            <person name="Kim J.H."/>
        </authorList>
    </citation>
    <scope>NUCLEOTIDE SEQUENCE [LARGE SCALE GENOMIC DNA]</scope>
    <source>
        <strain evidence="4 5">DOK2-8</strain>
    </source>
</reference>
<accession>A0AAC9LJY3</accession>
<evidence type="ECO:0000313" key="5">
    <source>
        <dbReference type="Proteomes" id="UP000187506"/>
    </source>
</evidence>
<gene>
    <name evidence="4" type="ORF">BWR22_05620</name>
</gene>
<keyword evidence="2" id="KW-0732">Signal</keyword>
<dbReference type="AlphaFoldDB" id="A0AAC9LJY3"/>
<feature type="chain" id="PRO_5042093752" description="EF-hand domain-containing protein" evidence="2">
    <location>
        <begin position="24"/>
        <end position="180"/>
    </location>
</feature>
<dbReference type="Gene3D" id="1.10.238.10">
    <property type="entry name" value="EF-hand"/>
    <property type="match status" value="2"/>
</dbReference>
<evidence type="ECO:0000313" key="4">
    <source>
        <dbReference type="EMBL" id="APX99808.1"/>
    </source>
</evidence>
<protein>
    <recommendedName>
        <fullName evidence="3">EF-hand domain-containing protein</fullName>
    </recommendedName>
</protein>
<dbReference type="PROSITE" id="PS00018">
    <property type="entry name" value="EF_HAND_1"/>
    <property type="match status" value="2"/>
</dbReference>
<dbReference type="GO" id="GO:0005509">
    <property type="term" value="F:calcium ion binding"/>
    <property type="evidence" value="ECO:0007669"/>
    <property type="project" value="InterPro"/>
</dbReference>